<feature type="compositionally biased region" description="Basic and acidic residues" evidence="1">
    <location>
        <begin position="110"/>
        <end position="129"/>
    </location>
</feature>
<gene>
    <name evidence="2" type="ORF">UFOPK2399_02041</name>
</gene>
<name>A0A6J6QLV4_9ZZZZ</name>
<protein>
    <submittedName>
        <fullName evidence="2">Unannotated protein</fullName>
    </submittedName>
</protein>
<evidence type="ECO:0000313" key="2">
    <source>
        <dbReference type="EMBL" id="CAB4711736.1"/>
    </source>
</evidence>
<dbReference type="EMBL" id="CAEZXP010000012">
    <property type="protein sequence ID" value="CAB4711736.1"/>
    <property type="molecule type" value="Genomic_DNA"/>
</dbReference>
<dbReference type="AlphaFoldDB" id="A0A6J6QLV4"/>
<reference evidence="2" key="1">
    <citation type="submission" date="2020-05" db="EMBL/GenBank/DDBJ databases">
        <authorList>
            <person name="Chiriac C."/>
            <person name="Salcher M."/>
            <person name="Ghai R."/>
            <person name="Kavagutti S V."/>
        </authorList>
    </citation>
    <scope>NUCLEOTIDE SEQUENCE</scope>
</reference>
<accession>A0A6J6QLV4</accession>
<evidence type="ECO:0000256" key="1">
    <source>
        <dbReference type="SAM" id="MobiDB-lite"/>
    </source>
</evidence>
<sequence>MKRLLAVFLGGLGGGLGVSAYVKRLRGKGSGQAAVDLGPSPADELRERLAAAKAAAASAPETVVEDVQQEVAEVAEPTALPTFTVPEPEPEPEPQAPLVDTPTPADELGLDARRRDVHERARRALDELK</sequence>
<proteinExistence type="predicted"/>
<organism evidence="2">
    <name type="scientific">freshwater metagenome</name>
    <dbReference type="NCBI Taxonomy" id="449393"/>
    <lineage>
        <taxon>unclassified sequences</taxon>
        <taxon>metagenomes</taxon>
        <taxon>ecological metagenomes</taxon>
    </lineage>
</organism>
<feature type="region of interest" description="Disordered" evidence="1">
    <location>
        <begin position="77"/>
        <end position="129"/>
    </location>
</feature>